<reference evidence="1" key="1">
    <citation type="submission" date="2017-02" db="EMBL/GenBank/DDBJ databases">
        <title>Delving into the versatile metabolic prowess of the omnipresent phylum Bacteroidetes.</title>
        <authorList>
            <person name="Nobu M.K."/>
            <person name="Mei R."/>
            <person name="Narihiro T."/>
            <person name="Kuroda K."/>
            <person name="Liu W.-T."/>
        </authorList>
    </citation>
    <scope>NUCLEOTIDE SEQUENCE</scope>
    <source>
        <strain evidence="1">ADurb.Bin131</strain>
    </source>
</reference>
<name>A0A1V6CDD1_UNCT6</name>
<dbReference type="InterPro" id="IPR032586">
    <property type="entry name" value="UxaE"/>
</dbReference>
<dbReference type="GO" id="GO:0016853">
    <property type="term" value="F:isomerase activity"/>
    <property type="evidence" value="ECO:0007669"/>
    <property type="project" value="InterPro"/>
</dbReference>
<evidence type="ECO:0000313" key="1">
    <source>
        <dbReference type="EMBL" id="OQB74866.1"/>
    </source>
</evidence>
<dbReference type="Proteomes" id="UP000485562">
    <property type="component" value="Unassembled WGS sequence"/>
</dbReference>
<gene>
    <name evidence="1" type="ORF">BWX89_00355</name>
</gene>
<accession>A0A1V6CDD1</accession>
<dbReference type="Pfam" id="PF16257">
    <property type="entry name" value="UxaE"/>
    <property type="match status" value="1"/>
</dbReference>
<dbReference type="EMBL" id="MWDQ01000027">
    <property type="protein sequence ID" value="OQB74866.1"/>
    <property type="molecule type" value="Genomic_DNA"/>
</dbReference>
<comment type="caution">
    <text evidence="1">The sequence shown here is derived from an EMBL/GenBank/DDBJ whole genome shotgun (WGS) entry which is preliminary data.</text>
</comment>
<sequence>MNQFFSSRYPEFRFISTSLRKCGDDYYFAAERKGNFYLVIGEKSFRFIEEKDAPSVLKKTFPFLNPVSAGSKNSFGFGDRTGLATPGHIRAVKGSGFFPVFAQQSARELERTGRSFSDVINDVILWSFIDGWSEGFGADADHAKTIDVIQKAISAGYTYFTIDPSDKIKKLENFSVQNIRNLELYLKNYSGKNLNIEDSSFVFNDDNTTVLSFLYGDALDFIEECYRFISERMTDFDFEVSVDETGIPTSPLAHIFIVMELQRRKINFNSIALRFPGRFEKGIDYIGDINVFSKELEVHNRIRNYLGPYKISLHSGSDKFSVYSPFKKIVGEMFHIKTSGTSWIQAMKTIAAIDREFFVECIDEFIRQFEKNSVSYEISADISRINMNEIKTGNIDELFSDRNLRQLIHISYGTVLGCDTKNKLRNNFYDIIRKNLDMYVQFVEEHLKKHIKLLS</sequence>
<organism evidence="1">
    <name type="scientific">candidate division TA06 bacterium ADurb.Bin131</name>
    <dbReference type="NCBI Taxonomy" id="1852827"/>
    <lineage>
        <taxon>Bacteria</taxon>
        <taxon>Bacteria division TA06</taxon>
    </lineage>
</organism>
<proteinExistence type="predicted"/>
<evidence type="ECO:0008006" key="2">
    <source>
        <dbReference type="Google" id="ProtNLM"/>
    </source>
</evidence>
<protein>
    <recommendedName>
        <fullName evidence="2">Tagaturonate/fructuronate epimerase</fullName>
    </recommendedName>
</protein>
<dbReference type="AlphaFoldDB" id="A0A1V6CDD1"/>